<protein>
    <recommendedName>
        <fullName evidence="1">DUF6894 domain-containing protein</fullName>
    </recommendedName>
</protein>
<dbReference type="AlphaFoldDB" id="A0A975NL13"/>
<organism evidence="2 3">
    <name type="scientific">Bradyrhizobium sediminis</name>
    <dbReference type="NCBI Taxonomy" id="2840469"/>
    <lineage>
        <taxon>Bacteria</taxon>
        <taxon>Pseudomonadati</taxon>
        <taxon>Pseudomonadota</taxon>
        <taxon>Alphaproteobacteria</taxon>
        <taxon>Hyphomicrobiales</taxon>
        <taxon>Nitrobacteraceae</taxon>
        <taxon>Bradyrhizobium</taxon>
    </lineage>
</organism>
<feature type="domain" description="DUF6894" evidence="1">
    <location>
        <begin position="4"/>
        <end position="65"/>
    </location>
</feature>
<reference evidence="2" key="1">
    <citation type="submission" date="2021-06" db="EMBL/GenBank/DDBJ databases">
        <title>Bradyrhizobium sp. S2-11-2 Genome sequencing.</title>
        <authorList>
            <person name="Jin L."/>
        </authorList>
    </citation>
    <scope>NUCLEOTIDE SEQUENCE</scope>
    <source>
        <strain evidence="2">S2-11-2</strain>
    </source>
</reference>
<evidence type="ECO:0000313" key="2">
    <source>
        <dbReference type="EMBL" id="QWG17147.1"/>
    </source>
</evidence>
<dbReference type="RefSeq" id="WP_215612801.1">
    <property type="nucleotide sequence ID" value="NZ_CP076135.1"/>
</dbReference>
<dbReference type="InterPro" id="IPR054189">
    <property type="entry name" value="DUF6894"/>
</dbReference>
<sequence>MRTYYFDVKDGIPTRDRKGLKFPNAVGAIEHSKELARLLRHDPRLKDRSLSIVVVDESGTEVHREPVYPDEARPGISLTKT</sequence>
<accession>A0A975NL13</accession>
<dbReference type="Proteomes" id="UP000680805">
    <property type="component" value="Chromosome"/>
</dbReference>
<name>A0A975NL13_9BRAD</name>
<dbReference type="EMBL" id="CP076135">
    <property type="protein sequence ID" value="QWG17147.1"/>
    <property type="molecule type" value="Genomic_DNA"/>
</dbReference>
<dbReference type="Pfam" id="PF21834">
    <property type="entry name" value="DUF6894"/>
    <property type="match status" value="1"/>
</dbReference>
<gene>
    <name evidence="2" type="ORF">KMZ68_19500</name>
</gene>
<evidence type="ECO:0000313" key="3">
    <source>
        <dbReference type="Proteomes" id="UP000680805"/>
    </source>
</evidence>
<proteinExistence type="predicted"/>
<dbReference type="KEGG" id="bsei:KMZ68_19500"/>
<evidence type="ECO:0000259" key="1">
    <source>
        <dbReference type="Pfam" id="PF21834"/>
    </source>
</evidence>